<evidence type="ECO:0000256" key="7">
    <source>
        <dbReference type="ARBA" id="ARBA00023180"/>
    </source>
</evidence>
<dbReference type="InterPro" id="IPR000832">
    <property type="entry name" value="GPCR_2_secretin-like"/>
</dbReference>
<keyword evidence="3 8" id="KW-0812">Transmembrane</keyword>
<proteinExistence type="inferred from homology"/>
<feature type="transmembrane region" description="Helical" evidence="8">
    <location>
        <begin position="944"/>
        <end position="966"/>
    </location>
</feature>
<evidence type="ECO:0000256" key="6">
    <source>
        <dbReference type="ARBA" id="ARBA00023157"/>
    </source>
</evidence>
<feature type="transmembrane region" description="Helical" evidence="8">
    <location>
        <begin position="713"/>
        <end position="737"/>
    </location>
</feature>
<feature type="non-terminal residue" evidence="12">
    <location>
        <position position="983"/>
    </location>
</feature>
<dbReference type="InterPro" id="IPR051587">
    <property type="entry name" value="Adhesion_GPCR"/>
</dbReference>
<dbReference type="FunFam" id="1.20.1070.10:FF:000058">
    <property type="entry name" value="Adhesion G protein-coupled receptor F5"/>
    <property type="match status" value="1"/>
</dbReference>
<dbReference type="InterPro" id="IPR000082">
    <property type="entry name" value="SEA_dom"/>
</dbReference>
<dbReference type="PRINTS" id="PR00249">
    <property type="entry name" value="GPCRSECRETIN"/>
</dbReference>
<keyword evidence="6" id="KW-1015">Disulfide bond</keyword>
<gene>
    <name evidence="12" type="primary">Adgrf3</name>
    <name evidence="12" type="ORF">GTO95_0013806</name>
</gene>
<comment type="subcellular location">
    <subcellularLocation>
        <location evidence="1">Membrane</location>
        <topology evidence="1">Multi-pass membrane protein</topology>
    </subcellularLocation>
</comment>
<comment type="caution">
    <text evidence="12">The sequence shown here is derived from an EMBL/GenBank/DDBJ whole genome shotgun (WGS) entry which is preliminary data.</text>
</comment>
<dbReference type="Pfam" id="PF00002">
    <property type="entry name" value="7tm_2"/>
    <property type="match status" value="1"/>
</dbReference>
<dbReference type="SMART" id="SM00303">
    <property type="entry name" value="GPS"/>
    <property type="match status" value="1"/>
</dbReference>
<dbReference type="GO" id="GO:0007189">
    <property type="term" value="P:adenylate cyclase-activating G protein-coupled receptor signaling pathway"/>
    <property type="evidence" value="ECO:0007669"/>
    <property type="project" value="TreeGrafter"/>
</dbReference>
<dbReference type="Gene3D" id="3.30.70.960">
    <property type="entry name" value="SEA domain"/>
    <property type="match status" value="1"/>
</dbReference>
<feature type="domain" description="SEA" evidence="9">
    <location>
        <begin position="85"/>
        <end position="201"/>
    </location>
</feature>
<keyword evidence="7" id="KW-0325">Glycoprotein</keyword>
<keyword evidence="13" id="KW-1185">Reference proteome</keyword>
<comment type="similarity">
    <text evidence="2">Belongs to the G-protein coupled receptor 2 family. Adhesion G-protein coupled receptor (ADGR) subfamily.</text>
</comment>
<evidence type="ECO:0000259" key="11">
    <source>
        <dbReference type="PROSITE" id="PS50261"/>
    </source>
</evidence>
<evidence type="ECO:0000256" key="5">
    <source>
        <dbReference type="ARBA" id="ARBA00023136"/>
    </source>
</evidence>
<dbReference type="EMBL" id="JAAWVO010015217">
    <property type="protein sequence ID" value="MBN3314370.1"/>
    <property type="molecule type" value="Genomic_DNA"/>
</dbReference>
<feature type="transmembrane region" description="Helical" evidence="8">
    <location>
        <begin position="789"/>
        <end position="811"/>
    </location>
</feature>
<feature type="domain" description="G-protein coupled receptors family 2 profile 2" evidence="11">
    <location>
        <begin position="708"/>
        <end position="967"/>
    </location>
</feature>
<dbReference type="Gene3D" id="1.25.40.610">
    <property type="match status" value="1"/>
</dbReference>
<reference evidence="12" key="1">
    <citation type="journal article" date="2021" name="Cell">
        <title>Tracing the genetic footprints of vertebrate landing in non-teleost ray-finned fishes.</title>
        <authorList>
            <person name="Bi X."/>
            <person name="Wang K."/>
            <person name="Yang L."/>
            <person name="Pan H."/>
            <person name="Jiang H."/>
            <person name="Wei Q."/>
            <person name="Fang M."/>
            <person name="Yu H."/>
            <person name="Zhu C."/>
            <person name="Cai Y."/>
            <person name="He Y."/>
            <person name="Gan X."/>
            <person name="Zeng H."/>
            <person name="Yu D."/>
            <person name="Zhu Y."/>
            <person name="Jiang H."/>
            <person name="Qiu Q."/>
            <person name="Yang H."/>
            <person name="Zhang Y.E."/>
            <person name="Wang W."/>
            <person name="Zhu M."/>
            <person name="He S."/>
            <person name="Zhang G."/>
        </authorList>
    </citation>
    <scope>NUCLEOTIDE SEQUENCE</scope>
    <source>
        <strain evidence="12">Allg_001</strain>
    </source>
</reference>
<evidence type="ECO:0000259" key="9">
    <source>
        <dbReference type="PROSITE" id="PS50024"/>
    </source>
</evidence>
<evidence type="ECO:0000256" key="8">
    <source>
        <dbReference type="SAM" id="Phobius"/>
    </source>
</evidence>
<accession>A0A8J7NLI3</accession>
<feature type="non-terminal residue" evidence="12">
    <location>
        <position position="1"/>
    </location>
</feature>
<dbReference type="PANTHER" id="PTHR45813:SF2">
    <property type="entry name" value="ADHESION G-PROTEIN COUPLED RECEPTOR F3"/>
    <property type="match status" value="1"/>
</dbReference>
<dbReference type="InterPro" id="IPR057244">
    <property type="entry name" value="GAIN_B"/>
</dbReference>
<dbReference type="Gene3D" id="1.20.1070.10">
    <property type="entry name" value="Rhodopsin 7-helix transmembrane proteins"/>
    <property type="match status" value="1"/>
</dbReference>
<dbReference type="GO" id="GO:0004930">
    <property type="term" value="F:G protein-coupled receptor activity"/>
    <property type="evidence" value="ECO:0007669"/>
    <property type="project" value="InterPro"/>
</dbReference>
<dbReference type="Gene3D" id="2.60.40.10">
    <property type="entry name" value="Immunoglobulins"/>
    <property type="match status" value="1"/>
</dbReference>
<dbReference type="Gene3D" id="2.60.220.50">
    <property type="match status" value="1"/>
</dbReference>
<dbReference type="Proteomes" id="UP000736164">
    <property type="component" value="Unassembled WGS sequence"/>
</dbReference>
<dbReference type="InterPro" id="IPR046338">
    <property type="entry name" value="GAIN_dom_sf"/>
</dbReference>
<organism evidence="12 13">
    <name type="scientific">Atractosteus spatula</name>
    <name type="common">Alligator gar</name>
    <name type="synonym">Lepisosteus spatula</name>
    <dbReference type="NCBI Taxonomy" id="7917"/>
    <lineage>
        <taxon>Eukaryota</taxon>
        <taxon>Metazoa</taxon>
        <taxon>Chordata</taxon>
        <taxon>Craniata</taxon>
        <taxon>Vertebrata</taxon>
        <taxon>Euteleostomi</taxon>
        <taxon>Actinopterygii</taxon>
        <taxon>Neopterygii</taxon>
        <taxon>Holostei</taxon>
        <taxon>Semionotiformes</taxon>
        <taxon>Lepisosteidae</taxon>
        <taxon>Atractosteus</taxon>
    </lineage>
</organism>
<keyword evidence="5 8" id="KW-0472">Membrane</keyword>
<evidence type="ECO:0000313" key="13">
    <source>
        <dbReference type="Proteomes" id="UP000736164"/>
    </source>
</evidence>
<feature type="transmembrane region" description="Helical" evidence="8">
    <location>
        <begin position="862"/>
        <end position="887"/>
    </location>
</feature>
<dbReference type="InterPro" id="IPR036364">
    <property type="entry name" value="SEA_dom_sf"/>
</dbReference>
<dbReference type="SUPFAM" id="SSF82671">
    <property type="entry name" value="SEA domain"/>
    <property type="match status" value="1"/>
</dbReference>
<feature type="transmembrane region" description="Helical" evidence="8">
    <location>
        <begin position="749"/>
        <end position="769"/>
    </location>
</feature>
<feature type="transmembrane region" description="Helical" evidence="8">
    <location>
        <begin position="818"/>
        <end position="842"/>
    </location>
</feature>
<dbReference type="PROSITE" id="PS50221">
    <property type="entry name" value="GAIN_B"/>
    <property type="match status" value="1"/>
</dbReference>
<name>A0A8J7NLI3_ATRSP</name>
<dbReference type="PANTHER" id="PTHR45813">
    <property type="entry name" value="IG-LIKE DOMAIN-CONTAINING PROTEIN"/>
    <property type="match status" value="1"/>
</dbReference>
<evidence type="ECO:0000256" key="1">
    <source>
        <dbReference type="ARBA" id="ARBA00004141"/>
    </source>
</evidence>
<feature type="domain" description="GAIN-B" evidence="10">
    <location>
        <begin position="558"/>
        <end position="704"/>
    </location>
</feature>
<evidence type="ECO:0000256" key="3">
    <source>
        <dbReference type="ARBA" id="ARBA00022692"/>
    </source>
</evidence>
<dbReference type="GO" id="GO:0007166">
    <property type="term" value="P:cell surface receptor signaling pathway"/>
    <property type="evidence" value="ECO:0007669"/>
    <property type="project" value="InterPro"/>
</dbReference>
<dbReference type="PROSITE" id="PS50024">
    <property type="entry name" value="SEA"/>
    <property type="match status" value="1"/>
</dbReference>
<evidence type="ECO:0000256" key="2">
    <source>
        <dbReference type="ARBA" id="ARBA00007343"/>
    </source>
</evidence>
<dbReference type="Pfam" id="PF01825">
    <property type="entry name" value="GPS"/>
    <property type="match status" value="1"/>
</dbReference>
<dbReference type="InterPro" id="IPR017981">
    <property type="entry name" value="GPCR_2-like_7TM"/>
</dbReference>
<evidence type="ECO:0000256" key="4">
    <source>
        <dbReference type="ARBA" id="ARBA00022989"/>
    </source>
</evidence>
<evidence type="ECO:0000259" key="10">
    <source>
        <dbReference type="PROSITE" id="PS50221"/>
    </source>
</evidence>
<protein>
    <submittedName>
        <fullName evidence="12">AGRF3 protein</fullName>
    </submittedName>
</protein>
<dbReference type="InterPro" id="IPR013783">
    <property type="entry name" value="Ig-like_fold"/>
</dbReference>
<dbReference type="InterPro" id="IPR000203">
    <property type="entry name" value="GPS"/>
</dbReference>
<evidence type="ECO:0000313" key="12">
    <source>
        <dbReference type="EMBL" id="MBN3314370.1"/>
    </source>
</evidence>
<dbReference type="AlphaFoldDB" id="A0A8J7NLI3"/>
<keyword evidence="4 8" id="KW-1133">Transmembrane helix</keyword>
<feature type="transmembrane region" description="Helical" evidence="8">
    <location>
        <begin position="908"/>
        <end position="932"/>
    </location>
</feature>
<sequence>MEGEAASNITAFLASLSNSFPINLDDISIISLNVTTECDINGETANCSCNNNFIWSGSVCDTNPECCNNDYCIVAAQNSTPMCVPMKRVIVSGQMTLNKTYISDLQIKTSYIYINLSASISASLKEAYSTLSGFDSLKIIGFRQGSIIVDFEVYFNAPLTTEQLANKTENLQNTLNATFILQTTGIVTINAPQSRVKYMSQQNLNCTISENMNQASWSLKKENIDLIDVVDGTESKITFGANCLSLSLSNVTEFWKGTYFCNFTKGNIINTASANLDVALLPAAIQTEVEPQNPDCSQSPDISVKVRCNIQNSSENYTVLFYDLNGIILKNNQKTSEGIITYETNISVCQMDTKLDNNVTCSFQNNLFQSENLTIIIPVMYDGTQNCSVDNDWPKTKANFTSTLQCTGDKKGNRQRKCTAPNIWGKEMKNCVNPALANMLQMALNLQKGQGAIAQIAETLFDNLKNTTANTTSIDSYADLKTSVDILNTLYMVSNNTNSTFEEHLLFNMLTSASNLLNKDLTNSWNAAQTVYNESEIISTVYLNSVEKLIENTKLQNTSLNISSSNIEFKGCVVKENPNCMKSLSLSNNTVSVNGIEDGVLKTMVFKTIGNLLPNTSGTDVVSSVQSITLINSTNNNGKIRMNFSMSKERPLNYKIQCVFWDFSINKWSEAGCHWIHTDSTTFSTCDCNHLTSFSVLMSKFPISLPFGDELTYVGMGVSICSLLLCIVIEFLVWNTVVKSNISHFRHTALVNISLNLLIADCSFLGSSFPEKLSPTLCLGLTIAKHFCYLAMFFWMLCLSTMLLHQLVFIFHQMRKKVYLSFSFIVGYICPSIIVAATYIYFGSAYHNPETCWLNYRGSLQGSIFSFVFPVLTIVIINFFAMAVVITKLLRPSVSEGTKMDEKETLKGILKAVIFLTPVFGVTWILGFLIFILDLNDGLYVKLIHYAFIILNSFQGLFILITGCLTEKKVREALLKYINSVVS</sequence>
<dbReference type="Pfam" id="PF01390">
    <property type="entry name" value="SEA"/>
    <property type="match status" value="1"/>
</dbReference>
<dbReference type="GO" id="GO:0016020">
    <property type="term" value="C:membrane"/>
    <property type="evidence" value="ECO:0007669"/>
    <property type="project" value="UniProtKB-SubCell"/>
</dbReference>
<dbReference type="PROSITE" id="PS50261">
    <property type="entry name" value="G_PROTEIN_RECEP_F2_4"/>
    <property type="match status" value="1"/>
</dbReference>